<name>A0AAX2TP72_NEIGO</name>
<reference evidence="1 2" key="1">
    <citation type="submission" date="2019-04" db="EMBL/GenBank/DDBJ databases">
        <title>The CDC panel for molecular diagnostics of ciprofloxacin resistance and its use for research and clinical development.</title>
        <authorList>
            <person name="Liu H."/>
            <person name="Tang K."/>
            <person name="Pham C."/>
            <person name="Schmerer M."/>
        </authorList>
    </citation>
    <scope>NUCLEOTIDE SEQUENCE [LARGE SCALE GENOMIC DNA]</scope>
    <source>
        <strain evidence="1 2">LRRBGS_0742</strain>
    </source>
</reference>
<dbReference type="AlphaFoldDB" id="A0AAX2TP72"/>
<evidence type="ECO:0000313" key="2">
    <source>
        <dbReference type="Proteomes" id="UP000307092"/>
    </source>
</evidence>
<dbReference type="EMBL" id="SUQX01000024">
    <property type="protein sequence ID" value="TJX04627.1"/>
    <property type="molecule type" value="Genomic_DNA"/>
</dbReference>
<organism evidence="1 2">
    <name type="scientific">Neisseria gonorrhoeae</name>
    <dbReference type="NCBI Taxonomy" id="485"/>
    <lineage>
        <taxon>Bacteria</taxon>
        <taxon>Pseudomonadati</taxon>
        <taxon>Pseudomonadota</taxon>
        <taxon>Betaproteobacteria</taxon>
        <taxon>Neisseriales</taxon>
        <taxon>Neisseriaceae</taxon>
        <taxon>Neisseria</taxon>
    </lineage>
</organism>
<gene>
    <name evidence="1" type="ORF">E8M63_10450</name>
</gene>
<comment type="caution">
    <text evidence="1">The sequence shown here is derived from an EMBL/GenBank/DDBJ whole genome shotgun (WGS) entry which is preliminary data.</text>
</comment>
<proteinExistence type="predicted"/>
<evidence type="ECO:0000313" key="1">
    <source>
        <dbReference type="EMBL" id="TJX04627.1"/>
    </source>
</evidence>
<accession>A0AAX2TP72</accession>
<protein>
    <submittedName>
        <fullName evidence="1">Uncharacterized protein</fullName>
    </submittedName>
</protein>
<sequence length="48" mass="5089">MDNVSPFAGKPQIAAGGVQVGPTLQTLPPYRDTPVTSSFKQIFNQNAV</sequence>
<dbReference type="Proteomes" id="UP000307092">
    <property type="component" value="Unassembled WGS sequence"/>
</dbReference>